<evidence type="ECO:0000313" key="3">
    <source>
        <dbReference type="Ensembl" id="ENSECRP00000004696.1"/>
    </source>
</evidence>
<feature type="transmembrane region" description="Helical" evidence="2">
    <location>
        <begin position="110"/>
        <end position="132"/>
    </location>
</feature>
<dbReference type="GO" id="GO:0008289">
    <property type="term" value="F:lipid binding"/>
    <property type="evidence" value="ECO:0007669"/>
    <property type="project" value="InterPro"/>
</dbReference>
<protein>
    <submittedName>
        <fullName evidence="3">Apolipoprotein L3-like</fullName>
    </submittedName>
</protein>
<feature type="transmembrane region" description="Helical" evidence="2">
    <location>
        <begin position="138"/>
        <end position="160"/>
    </location>
</feature>
<dbReference type="Ensembl" id="ENSECRT00000004778.1">
    <property type="protein sequence ID" value="ENSECRP00000004696.1"/>
    <property type="gene ID" value="ENSECRG00000003193.1"/>
</dbReference>
<dbReference type="GeneTree" id="ENSGT01030000234599"/>
<evidence type="ECO:0000256" key="1">
    <source>
        <dbReference type="ARBA" id="ARBA00010090"/>
    </source>
</evidence>
<dbReference type="PANTHER" id="PTHR14096:SF34">
    <property type="entry name" value="APOLIPOPROTEIN L3-LIKE-RELATED"/>
    <property type="match status" value="1"/>
</dbReference>
<dbReference type="GO" id="GO:0016020">
    <property type="term" value="C:membrane"/>
    <property type="evidence" value="ECO:0007669"/>
    <property type="project" value="TreeGrafter"/>
</dbReference>
<dbReference type="InterPro" id="IPR008405">
    <property type="entry name" value="ApoL"/>
</dbReference>
<organism evidence="3 4">
    <name type="scientific">Erpetoichthys calabaricus</name>
    <name type="common">Rope fish</name>
    <name type="synonym">Calamoichthys calabaricus</name>
    <dbReference type="NCBI Taxonomy" id="27687"/>
    <lineage>
        <taxon>Eukaryota</taxon>
        <taxon>Metazoa</taxon>
        <taxon>Chordata</taxon>
        <taxon>Craniata</taxon>
        <taxon>Vertebrata</taxon>
        <taxon>Euteleostomi</taxon>
        <taxon>Actinopterygii</taxon>
        <taxon>Polypteriformes</taxon>
        <taxon>Polypteridae</taxon>
        <taxon>Erpetoichthys</taxon>
    </lineage>
</organism>
<reference evidence="3" key="3">
    <citation type="submission" date="2025-09" db="UniProtKB">
        <authorList>
            <consortium name="Ensembl"/>
        </authorList>
    </citation>
    <scope>IDENTIFICATION</scope>
</reference>
<dbReference type="AlphaFoldDB" id="A0A8C4RMB4"/>
<dbReference type="Pfam" id="PF05461">
    <property type="entry name" value="ApoL"/>
    <property type="match status" value="1"/>
</dbReference>
<dbReference type="GO" id="GO:0006869">
    <property type="term" value="P:lipid transport"/>
    <property type="evidence" value="ECO:0007669"/>
    <property type="project" value="InterPro"/>
</dbReference>
<keyword evidence="4" id="KW-1185">Reference proteome</keyword>
<proteinExistence type="inferred from homology"/>
<evidence type="ECO:0000256" key="2">
    <source>
        <dbReference type="SAM" id="Phobius"/>
    </source>
</evidence>
<dbReference type="GO" id="GO:0042157">
    <property type="term" value="P:lipoprotein metabolic process"/>
    <property type="evidence" value="ECO:0007669"/>
    <property type="project" value="InterPro"/>
</dbReference>
<reference evidence="3" key="1">
    <citation type="submission" date="2021-06" db="EMBL/GenBank/DDBJ databases">
        <authorList>
            <consortium name="Wellcome Sanger Institute Data Sharing"/>
        </authorList>
    </citation>
    <scope>NUCLEOTIDE SEQUENCE [LARGE SCALE GENOMIC DNA]</scope>
</reference>
<dbReference type="PANTHER" id="PTHR14096">
    <property type="entry name" value="APOLIPOPROTEIN L"/>
    <property type="match status" value="1"/>
</dbReference>
<evidence type="ECO:0000313" key="4">
    <source>
        <dbReference type="Proteomes" id="UP000694620"/>
    </source>
</evidence>
<keyword evidence="2" id="KW-0472">Membrane</keyword>
<reference evidence="3" key="2">
    <citation type="submission" date="2025-08" db="UniProtKB">
        <authorList>
            <consortium name="Ensembl"/>
        </authorList>
    </citation>
    <scope>IDENTIFICATION</scope>
</reference>
<name>A0A8C4RMB4_ERPCA</name>
<gene>
    <name evidence="3" type="primary">LOC114645732</name>
</gene>
<accession>A0A8C4RMB4</accession>
<keyword evidence="2" id="KW-0812">Transmembrane</keyword>
<dbReference type="GO" id="GO:0005576">
    <property type="term" value="C:extracellular region"/>
    <property type="evidence" value="ECO:0007669"/>
    <property type="project" value="InterPro"/>
</dbReference>
<keyword evidence="2" id="KW-1133">Transmembrane helix</keyword>
<dbReference type="Proteomes" id="UP000694620">
    <property type="component" value="Chromosome 2"/>
</dbReference>
<sequence>MYKNTKNVNGDPNLEEEALLQDSSYFYRPQDNISLLDWHYSEDFWKEQMSGESSSEDEEFRLHEDMHKTIKLFSKLFNDRIQDLQKNIDDLHIIADGVDSFHKKATIANITGGTVSAAGGIVTIAGLILAPFTLGASLMVSGVGLGVAVAGGVTSASATISDTVSNSLERQKVEEIIKSYQKDMKAFVECLETVNSCLKNVEELNESKLKESLANEALLKTSNKIQLGARAGKALTNAAEIARVATLAKASGGLTRAIRVAGVATGVLSGLFLGLDVYFIAKDSIDLHNGAKTEFATKIREVADELQSGLQELNKSAQIYKVSFSNLYV</sequence>
<comment type="similarity">
    <text evidence="1">Belongs to the apolipoprotein L family.</text>
</comment>